<dbReference type="SUPFAM" id="SSF55729">
    <property type="entry name" value="Acyl-CoA N-acyltransferases (Nat)"/>
    <property type="match status" value="1"/>
</dbReference>
<name>A0A521BGE4_9SPHI</name>
<dbReference type="InterPro" id="IPR016181">
    <property type="entry name" value="Acyl_CoA_acyltransferase"/>
</dbReference>
<gene>
    <name evidence="5" type="ORF">SAMN06265350_102180</name>
</gene>
<dbReference type="Gene3D" id="3.40.630.30">
    <property type="match status" value="1"/>
</dbReference>
<dbReference type="FunFam" id="3.40.630.30:FF:000064">
    <property type="entry name" value="GNAT family acetyltransferase"/>
    <property type="match status" value="1"/>
</dbReference>
<dbReference type="Pfam" id="PF00583">
    <property type="entry name" value="Acetyltransf_1"/>
    <property type="match status" value="1"/>
</dbReference>
<feature type="domain" description="N-acetyltransferase" evidence="4">
    <location>
        <begin position="3"/>
        <end position="150"/>
    </location>
</feature>
<evidence type="ECO:0000256" key="2">
    <source>
        <dbReference type="ARBA" id="ARBA00022679"/>
    </source>
</evidence>
<keyword evidence="3 5" id="KW-0012">Acyltransferase</keyword>
<sequence>MNITIREARKEDCLRLLELIKELAEYEKAPNEVTVSLEHFQETGFSLHPVWKAFVAEQDGIIQGFALYYVRYSTWKGARMYLEDIIVTEAMRGKGLGKQLFDRLIEEAKEKKFNGMTWQVLEWNTPAINFYKKYNANFDSEWMNCSIEIK</sequence>
<protein>
    <submittedName>
        <fullName evidence="5">L-amino acid N-acyltransferase YncA</fullName>
    </submittedName>
</protein>
<dbReference type="PROSITE" id="PS51186">
    <property type="entry name" value="GNAT"/>
    <property type="match status" value="1"/>
</dbReference>
<keyword evidence="2 5" id="KW-0808">Transferase</keyword>
<keyword evidence="6" id="KW-1185">Reference proteome</keyword>
<organism evidence="5 6">
    <name type="scientific">Solitalea koreensis</name>
    <dbReference type="NCBI Taxonomy" id="543615"/>
    <lineage>
        <taxon>Bacteria</taxon>
        <taxon>Pseudomonadati</taxon>
        <taxon>Bacteroidota</taxon>
        <taxon>Sphingobacteriia</taxon>
        <taxon>Sphingobacteriales</taxon>
        <taxon>Sphingobacteriaceae</taxon>
        <taxon>Solitalea</taxon>
    </lineage>
</organism>
<dbReference type="OrthoDB" id="9805924at2"/>
<reference evidence="5 6" key="1">
    <citation type="submission" date="2017-05" db="EMBL/GenBank/DDBJ databases">
        <authorList>
            <person name="Varghese N."/>
            <person name="Submissions S."/>
        </authorList>
    </citation>
    <scope>NUCLEOTIDE SEQUENCE [LARGE SCALE GENOMIC DNA]</scope>
    <source>
        <strain evidence="5 6">DSM 21342</strain>
    </source>
</reference>
<evidence type="ECO:0000256" key="1">
    <source>
        <dbReference type="ARBA" id="ARBA00008694"/>
    </source>
</evidence>
<evidence type="ECO:0000259" key="4">
    <source>
        <dbReference type="PROSITE" id="PS51186"/>
    </source>
</evidence>
<evidence type="ECO:0000256" key="3">
    <source>
        <dbReference type="ARBA" id="ARBA00023315"/>
    </source>
</evidence>
<dbReference type="CDD" id="cd04301">
    <property type="entry name" value="NAT_SF"/>
    <property type="match status" value="1"/>
</dbReference>
<dbReference type="InterPro" id="IPR000182">
    <property type="entry name" value="GNAT_dom"/>
</dbReference>
<dbReference type="InterPro" id="IPR051016">
    <property type="entry name" value="Diverse_Substrate_AcTransf"/>
</dbReference>
<accession>A0A521BGE4</accession>
<dbReference type="PANTHER" id="PTHR10545:SF29">
    <property type="entry name" value="GH14572P-RELATED"/>
    <property type="match status" value="1"/>
</dbReference>
<dbReference type="GO" id="GO:0008080">
    <property type="term" value="F:N-acetyltransferase activity"/>
    <property type="evidence" value="ECO:0007669"/>
    <property type="project" value="TreeGrafter"/>
</dbReference>
<evidence type="ECO:0000313" key="5">
    <source>
        <dbReference type="EMBL" id="SMO46187.1"/>
    </source>
</evidence>
<evidence type="ECO:0000313" key="6">
    <source>
        <dbReference type="Proteomes" id="UP000315971"/>
    </source>
</evidence>
<dbReference type="RefSeq" id="WP_142601674.1">
    <property type="nucleotide sequence ID" value="NZ_FXSZ01000002.1"/>
</dbReference>
<dbReference type="AlphaFoldDB" id="A0A521BGE4"/>
<dbReference type="Proteomes" id="UP000315971">
    <property type="component" value="Unassembled WGS sequence"/>
</dbReference>
<dbReference type="EMBL" id="FXSZ01000002">
    <property type="protein sequence ID" value="SMO46187.1"/>
    <property type="molecule type" value="Genomic_DNA"/>
</dbReference>
<proteinExistence type="inferred from homology"/>
<comment type="similarity">
    <text evidence="1">Belongs to the acetyltransferase family.</text>
</comment>
<dbReference type="PANTHER" id="PTHR10545">
    <property type="entry name" value="DIAMINE N-ACETYLTRANSFERASE"/>
    <property type="match status" value="1"/>
</dbReference>